<evidence type="ECO:0000313" key="3">
    <source>
        <dbReference type="Proteomes" id="UP000278222"/>
    </source>
</evidence>
<organism evidence="2 3">
    <name type="scientific">Stella humosa</name>
    <dbReference type="NCBI Taxonomy" id="94"/>
    <lineage>
        <taxon>Bacteria</taxon>
        <taxon>Pseudomonadati</taxon>
        <taxon>Pseudomonadota</taxon>
        <taxon>Alphaproteobacteria</taxon>
        <taxon>Rhodospirillales</taxon>
        <taxon>Stellaceae</taxon>
        <taxon>Stella</taxon>
    </lineage>
</organism>
<dbReference type="EMBL" id="RJKX01000013">
    <property type="protein sequence ID" value="ROP99621.1"/>
    <property type="molecule type" value="Genomic_DNA"/>
</dbReference>
<accession>A0A3N1M1N3</accession>
<keyword evidence="1" id="KW-0812">Transmembrane</keyword>
<proteinExistence type="predicted"/>
<dbReference type="Proteomes" id="UP000278222">
    <property type="component" value="Unassembled WGS sequence"/>
</dbReference>
<protein>
    <submittedName>
        <fullName evidence="2">Uncharacterized protein</fullName>
    </submittedName>
</protein>
<keyword evidence="3" id="KW-1185">Reference proteome</keyword>
<dbReference type="AlphaFoldDB" id="A0A3N1M1N3"/>
<name>A0A3N1M1N3_9PROT</name>
<evidence type="ECO:0000313" key="2">
    <source>
        <dbReference type="EMBL" id="ROP99621.1"/>
    </source>
</evidence>
<sequence length="35" mass="3818">MTTREGAFPMPIILWLLGVPATIVILLMLFGVVGF</sequence>
<keyword evidence="1" id="KW-0472">Membrane</keyword>
<keyword evidence="1" id="KW-1133">Transmembrane helix</keyword>
<reference evidence="2 3" key="1">
    <citation type="submission" date="2018-11" db="EMBL/GenBank/DDBJ databases">
        <title>Genomic Encyclopedia of Type Strains, Phase IV (KMG-IV): sequencing the most valuable type-strain genomes for metagenomic binning, comparative biology and taxonomic classification.</title>
        <authorList>
            <person name="Goeker M."/>
        </authorList>
    </citation>
    <scope>NUCLEOTIDE SEQUENCE [LARGE SCALE GENOMIC DNA]</scope>
    <source>
        <strain evidence="2 3">DSM 5900</strain>
    </source>
</reference>
<feature type="transmembrane region" description="Helical" evidence="1">
    <location>
        <begin position="12"/>
        <end position="33"/>
    </location>
</feature>
<gene>
    <name evidence="2" type="ORF">EDC65_1405</name>
</gene>
<comment type="caution">
    <text evidence="2">The sequence shown here is derived from an EMBL/GenBank/DDBJ whole genome shotgun (WGS) entry which is preliminary data.</text>
</comment>
<evidence type="ECO:0000256" key="1">
    <source>
        <dbReference type="SAM" id="Phobius"/>
    </source>
</evidence>